<gene>
    <name evidence="4" type="ORF">B5V02_15445</name>
</gene>
<dbReference type="InterPro" id="IPR018060">
    <property type="entry name" value="HTH_AraC"/>
</dbReference>
<dbReference type="Proteomes" id="UP000248616">
    <property type="component" value="Unassembled WGS sequence"/>
</dbReference>
<evidence type="ECO:0000256" key="2">
    <source>
        <dbReference type="ARBA" id="ARBA00023163"/>
    </source>
</evidence>
<dbReference type="OrthoDB" id="9793422at2"/>
<evidence type="ECO:0000313" key="4">
    <source>
        <dbReference type="EMBL" id="PZV37672.1"/>
    </source>
</evidence>
<dbReference type="PANTHER" id="PTHR43130">
    <property type="entry name" value="ARAC-FAMILY TRANSCRIPTIONAL REGULATOR"/>
    <property type="match status" value="1"/>
</dbReference>
<comment type="caution">
    <text evidence="4">The sequence shown here is derived from an EMBL/GenBank/DDBJ whole genome shotgun (WGS) entry which is preliminary data.</text>
</comment>
<dbReference type="SUPFAM" id="SSF46689">
    <property type="entry name" value="Homeodomain-like"/>
    <property type="match status" value="2"/>
</dbReference>
<dbReference type="GO" id="GO:0003700">
    <property type="term" value="F:DNA-binding transcription factor activity"/>
    <property type="evidence" value="ECO:0007669"/>
    <property type="project" value="InterPro"/>
</dbReference>
<keyword evidence="5" id="KW-1185">Reference proteome</keyword>
<dbReference type="RefSeq" id="WP_111545016.1">
    <property type="nucleotide sequence ID" value="NZ_JBHLYT010000013.1"/>
</dbReference>
<name>A0A2W7C3J0_9HYPH</name>
<dbReference type="CDD" id="cd03136">
    <property type="entry name" value="GATase1_AraC_ArgR_like"/>
    <property type="match status" value="1"/>
</dbReference>
<keyword evidence="1" id="KW-0805">Transcription regulation</keyword>
<dbReference type="Gene3D" id="1.10.10.60">
    <property type="entry name" value="Homeodomain-like"/>
    <property type="match status" value="1"/>
</dbReference>
<dbReference type="GO" id="GO:0043565">
    <property type="term" value="F:sequence-specific DNA binding"/>
    <property type="evidence" value="ECO:0007669"/>
    <property type="project" value="InterPro"/>
</dbReference>
<dbReference type="SMART" id="SM00342">
    <property type="entry name" value="HTH_ARAC"/>
    <property type="match status" value="1"/>
</dbReference>
<dbReference type="Gene3D" id="3.40.50.880">
    <property type="match status" value="1"/>
</dbReference>
<dbReference type="AlphaFoldDB" id="A0A2W7C3J0"/>
<organism evidence="4 5">
    <name type="scientific">Mesorhizobium kowhaii</name>
    <dbReference type="NCBI Taxonomy" id="1300272"/>
    <lineage>
        <taxon>Bacteria</taxon>
        <taxon>Pseudomonadati</taxon>
        <taxon>Pseudomonadota</taxon>
        <taxon>Alphaproteobacteria</taxon>
        <taxon>Hyphomicrobiales</taxon>
        <taxon>Phyllobacteriaceae</taxon>
        <taxon>Mesorhizobium</taxon>
    </lineage>
</organism>
<evidence type="ECO:0000259" key="3">
    <source>
        <dbReference type="PROSITE" id="PS01124"/>
    </source>
</evidence>
<dbReference type="PROSITE" id="PS01124">
    <property type="entry name" value="HTH_ARAC_FAMILY_2"/>
    <property type="match status" value="1"/>
</dbReference>
<dbReference type="InterPro" id="IPR029062">
    <property type="entry name" value="Class_I_gatase-like"/>
</dbReference>
<dbReference type="Pfam" id="PF01965">
    <property type="entry name" value="DJ-1_PfpI"/>
    <property type="match status" value="1"/>
</dbReference>
<sequence length="327" mass="34958">MIKSEKPTIFRAERSPLKVTLLVFSGSSIMCVASAVDPLRAANRISGETLFDFKLVSVTGEAPVTTCGLPVAVSGRFDAADPTDVLVVVAGFGTQNYATSALLSGLRRAAWTARACGGVEAGTWLVARAGLLEGRSATTHWEDMEDFSSAFPGVDVRPDRYVIDGPVFTSGGASPTFDLMLHLIRTRLGMAVALDVASVFIYDQARAATDAQPLVSLGRLDGYDPRLAQAIRLMEAHVDQPLTIEAVAKRAGVTARTLESIFRKSIGETPGAYYLRLRLGAARRLVVDTRVAMADIAGRTGFSSAAAFSRAFSRAFGEAPVRLRRGW</sequence>
<dbReference type="PANTHER" id="PTHR43130:SF3">
    <property type="entry name" value="HTH-TYPE TRANSCRIPTIONAL REGULATOR RV1931C"/>
    <property type="match status" value="1"/>
</dbReference>
<accession>A0A2W7C3J0</accession>
<dbReference type="InterPro" id="IPR002818">
    <property type="entry name" value="DJ-1/PfpI"/>
</dbReference>
<dbReference type="InterPro" id="IPR009057">
    <property type="entry name" value="Homeodomain-like_sf"/>
</dbReference>
<dbReference type="Pfam" id="PF12833">
    <property type="entry name" value="HTH_18"/>
    <property type="match status" value="1"/>
</dbReference>
<reference evidence="5" key="1">
    <citation type="submission" date="2017-03" db="EMBL/GenBank/DDBJ databases">
        <authorList>
            <person name="Safronova V.I."/>
            <person name="Sazanova A.L."/>
            <person name="Chirak E.R."/>
        </authorList>
    </citation>
    <scope>NUCLEOTIDE SEQUENCE [LARGE SCALE GENOMIC DNA]</scope>
    <source>
        <strain evidence="5">Ach-343</strain>
    </source>
</reference>
<dbReference type="EMBL" id="MZXV01000032">
    <property type="protein sequence ID" value="PZV37672.1"/>
    <property type="molecule type" value="Genomic_DNA"/>
</dbReference>
<proteinExistence type="predicted"/>
<protein>
    <submittedName>
        <fullName evidence="4">AraC family transcriptional regulator</fullName>
    </submittedName>
</protein>
<dbReference type="SUPFAM" id="SSF52317">
    <property type="entry name" value="Class I glutamine amidotransferase-like"/>
    <property type="match status" value="1"/>
</dbReference>
<evidence type="ECO:0000256" key="1">
    <source>
        <dbReference type="ARBA" id="ARBA00023015"/>
    </source>
</evidence>
<dbReference type="InterPro" id="IPR052158">
    <property type="entry name" value="INH-QAR"/>
</dbReference>
<evidence type="ECO:0000313" key="5">
    <source>
        <dbReference type="Proteomes" id="UP000248616"/>
    </source>
</evidence>
<feature type="domain" description="HTH araC/xylS-type" evidence="3">
    <location>
        <begin position="228"/>
        <end position="326"/>
    </location>
</feature>
<keyword evidence="2" id="KW-0804">Transcription</keyword>